<dbReference type="InterPro" id="IPR018247">
    <property type="entry name" value="EF_Hand_1_Ca_BS"/>
</dbReference>
<sequence>MTRTTVAITVIAISTVLTVAGASYRYYPILFPQQVPGPGLHRSNAVRRRRRSRGHLTEGHDEDENENDNNPNVNPETLRILHDGETVVDDPEPGLPDDWWNDASITDTHQRAGQNIVSLLFRVSEDNARRNACVHRGCACNACGTVPIRGIRYRCANCADFDLCETCEAQGLHNKTHIFYKVKVPAPPFGPRSMQPVWYPGDPDQCLSAIPKALIPKLTKETGFERPELDAFWEQWTFMANTEWRHDPDELHLAMDRKTFERCLAPSGGYKHAAPNLIHDRMFAFYDSNRDGLIGFTEFLHGLAYRKRKEKLRKIFEGYDIDADGFVNRRDFLRMFRAYYVLYKQMHRDILEGLDDQVMSSLEAQQLVSGRQPLSGLFGRESRVPNGDPSRHVEGKLYDRTGDVHITDGRARAVNEDTQDTAPRDEILSSLFSREAPRMQTLTYELTTRSRRDSNPNYWEGLIDTPRQVSELPQLLVGESRQLSDIFNQVAAAIDARESDNSDSSHSSDEENKETSHSNGDDVANEDSNNGRNSNANGANTNGESSVEGDANGTENNENDPNSAPPVSHRNADRQLRELRTEASIRERLNRADRKRRAAARRQLHERWKRRQFYLDEEEGGRAPEDWESDEDVLEGQHIQHRDTPAEDSGPGEGSSYKFVQRPVLSPRSRSSSKVRFAEDTCTDDYEIRSNPSTSSRSVPERWGGFDIPEAERDAGKEILYQVTQQAFNELLDVIFKEKEDLSVKCAETRRERNVWRPLSSTIDLAAEDRKAKLEEDSIEDTNGQGIQGRNAQERRHRRHSRHWTRLENDTIASGSNGHTDDPFTDADGHRNPEEQPLEELLSVSGYSISIPDEDGAAAAEAELAEDRKEDEGVDLAANGDGLHITMAHEAEPVHRDPTLPQFRPNTVSEIRPQAHFAERAVVLSQDSQQATLALSPADSSLPVMHPTEVESPIIPSASEENDDDSGKSSSASEAEEDDSEHRYDVQNGEEEAEAEEKPANGEDNATKASSNPAADETKEEAAMHTEEDTATSTSKTNGETNSKATNSTRPKTLKSAQKQKHGKKQDKGKKPLKWYDMSSPPERSTLVEYRRLDQAEEDSRRRGGWGKLSFEEFDEIYKRQEMGGNRLDYLGSWIDFCIP</sequence>
<dbReference type="PANTHER" id="PTHR15090">
    <property type="entry name" value="SEQUESTOSOME 1-RELATED"/>
    <property type="match status" value="1"/>
</dbReference>
<dbReference type="InterPro" id="IPR002048">
    <property type="entry name" value="EF_hand_dom"/>
</dbReference>
<dbReference type="SUPFAM" id="SSF57850">
    <property type="entry name" value="RING/U-box"/>
    <property type="match status" value="1"/>
</dbReference>
<evidence type="ECO:0000313" key="9">
    <source>
        <dbReference type="EMBL" id="KAJ2894643.1"/>
    </source>
</evidence>
<feature type="region of interest" description="Disordered" evidence="6">
    <location>
        <begin position="37"/>
        <end position="77"/>
    </location>
</feature>
<dbReference type="Proteomes" id="UP001201980">
    <property type="component" value="Unassembled WGS sequence"/>
</dbReference>
<evidence type="ECO:0000256" key="6">
    <source>
        <dbReference type="SAM" id="MobiDB-lite"/>
    </source>
</evidence>
<feature type="domain" description="EF-hand" evidence="8">
    <location>
        <begin position="307"/>
        <end position="342"/>
    </location>
</feature>
<feature type="region of interest" description="Disordered" evidence="6">
    <location>
        <begin position="774"/>
        <end position="833"/>
    </location>
</feature>
<dbReference type="EMBL" id="JAKWBI020000470">
    <property type="protein sequence ID" value="KAJ2894643.1"/>
    <property type="molecule type" value="Genomic_DNA"/>
</dbReference>
<feature type="compositionally biased region" description="Basic and acidic residues" evidence="6">
    <location>
        <begin position="570"/>
        <end position="584"/>
    </location>
</feature>
<accession>A0AAD5RJ14</accession>
<feature type="compositionally biased region" description="Low complexity" evidence="6">
    <location>
        <begin position="526"/>
        <end position="546"/>
    </location>
</feature>
<feature type="compositionally biased region" description="Basic residues" evidence="6">
    <location>
        <begin position="44"/>
        <end position="54"/>
    </location>
</feature>
<feature type="compositionally biased region" description="Basic and acidic residues" evidence="6">
    <location>
        <begin position="506"/>
        <end position="520"/>
    </location>
</feature>
<dbReference type="Gene3D" id="1.10.238.10">
    <property type="entry name" value="EF-hand"/>
    <property type="match status" value="1"/>
</dbReference>
<proteinExistence type="predicted"/>
<feature type="domain" description="ZZ-type" evidence="7">
    <location>
        <begin position="135"/>
        <end position="187"/>
    </location>
</feature>
<dbReference type="CDD" id="cd00051">
    <property type="entry name" value="EFh"/>
    <property type="match status" value="1"/>
</dbReference>
<feature type="compositionally biased region" description="Polar residues" evidence="6">
    <location>
        <begin position="553"/>
        <end position="562"/>
    </location>
</feature>
<dbReference type="PANTHER" id="PTHR15090:SF8">
    <property type="entry name" value="ZZ-TYPE ZINC FINGER-CONTAINING PROTEIN"/>
    <property type="match status" value="1"/>
</dbReference>
<dbReference type="InterPro" id="IPR052260">
    <property type="entry name" value="Autophagy_Rcpt_SigReg"/>
</dbReference>
<dbReference type="SMART" id="SM00054">
    <property type="entry name" value="EFh"/>
    <property type="match status" value="2"/>
</dbReference>
<feature type="region of interest" description="Disordered" evidence="6">
    <location>
        <begin position="936"/>
        <end position="1081"/>
    </location>
</feature>
<keyword evidence="3" id="KW-0862">Zinc</keyword>
<keyword evidence="4" id="KW-0106">Calcium</keyword>
<dbReference type="PROSITE" id="PS50222">
    <property type="entry name" value="EF_HAND_2"/>
    <property type="match status" value="1"/>
</dbReference>
<dbReference type="PROSITE" id="PS00018">
    <property type="entry name" value="EF_HAND_1"/>
    <property type="match status" value="1"/>
</dbReference>
<keyword evidence="1" id="KW-0479">Metal-binding</keyword>
<dbReference type="PROSITE" id="PS01357">
    <property type="entry name" value="ZF_ZZ_1"/>
    <property type="match status" value="1"/>
</dbReference>
<dbReference type="InterPro" id="IPR000433">
    <property type="entry name" value="Znf_ZZ"/>
</dbReference>
<comment type="caution">
    <text evidence="9">The sequence shown here is derived from an EMBL/GenBank/DDBJ whole genome shotgun (WGS) entry which is preliminary data.</text>
</comment>
<dbReference type="SMART" id="SM00291">
    <property type="entry name" value="ZnF_ZZ"/>
    <property type="match status" value="1"/>
</dbReference>
<name>A0AAD5RJ14_9PEZI</name>
<dbReference type="GO" id="GO:0008270">
    <property type="term" value="F:zinc ion binding"/>
    <property type="evidence" value="ECO:0007669"/>
    <property type="project" value="UniProtKB-KW"/>
</dbReference>
<evidence type="ECO:0000313" key="10">
    <source>
        <dbReference type="Proteomes" id="UP001201980"/>
    </source>
</evidence>
<feature type="compositionally biased region" description="Basic residues" evidence="6">
    <location>
        <begin position="795"/>
        <end position="804"/>
    </location>
</feature>
<evidence type="ECO:0000259" key="7">
    <source>
        <dbReference type="PROSITE" id="PS50135"/>
    </source>
</evidence>
<evidence type="ECO:0000256" key="5">
    <source>
        <dbReference type="PROSITE-ProRule" id="PRU00228"/>
    </source>
</evidence>
<dbReference type="InterPro" id="IPR043145">
    <property type="entry name" value="Znf_ZZ_sf"/>
</dbReference>
<dbReference type="SUPFAM" id="SSF47473">
    <property type="entry name" value="EF-hand"/>
    <property type="match status" value="1"/>
</dbReference>
<keyword evidence="2 5" id="KW-0863">Zinc-finger</keyword>
<feature type="compositionally biased region" description="Basic residues" evidence="6">
    <location>
        <begin position="1058"/>
        <end position="1073"/>
    </location>
</feature>
<organism evidence="9 10">
    <name type="scientific">Zalerion maritima</name>
    <dbReference type="NCBI Taxonomy" id="339359"/>
    <lineage>
        <taxon>Eukaryota</taxon>
        <taxon>Fungi</taxon>
        <taxon>Dikarya</taxon>
        <taxon>Ascomycota</taxon>
        <taxon>Pezizomycotina</taxon>
        <taxon>Sordariomycetes</taxon>
        <taxon>Lulworthiomycetidae</taxon>
        <taxon>Lulworthiales</taxon>
        <taxon>Lulworthiaceae</taxon>
        <taxon>Zalerion</taxon>
    </lineage>
</organism>
<feature type="compositionally biased region" description="Basic and acidic residues" evidence="6">
    <location>
        <begin position="1016"/>
        <end position="1028"/>
    </location>
</feature>
<evidence type="ECO:0000256" key="4">
    <source>
        <dbReference type="ARBA" id="ARBA00022837"/>
    </source>
</evidence>
<dbReference type="Pfam" id="PF00569">
    <property type="entry name" value="ZZ"/>
    <property type="match status" value="1"/>
</dbReference>
<gene>
    <name evidence="9" type="ORF">MKZ38_007368</name>
</gene>
<dbReference type="PROSITE" id="PS50135">
    <property type="entry name" value="ZF_ZZ_2"/>
    <property type="match status" value="1"/>
</dbReference>
<evidence type="ECO:0000259" key="8">
    <source>
        <dbReference type="PROSITE" id="PS50222"/>
    </source>
</evidence>
<dbReference type="AlphaFoldDB" id="A0AAD5RJ14"/>
<protein>
    <submittedName>
        <fullName evidence="9">Uncharacterized protein</fullName>
    </submittedName>
</protein>
<reference evidence="9" key="1">
    <citation type="submission" date="2022-07" db="EMBL/GenBank/DDBJ databases">
        <title>Draft genome sequence of Zalerion maritima ATCC 34329, a (micro)plastics degrading marine fungus.</title>
        <authorList>
            <person name="Paco A."/>
            <person name="Goncalves M.F.M."/>
            <person name="Rocha-Santos T.A.P."/>
            <person name="Alves A."/>
        </authorList>
    </citation>
    <scope>NUCLEOTIDE SEQUENCE</scope>
    <source>
        <strain evidence="9">ATCC 34329</strain>
    </source>
</reference>
<keyword evidence="10" id="KW-1185">Reference proteome</keyword>
<feature type="compositionally biased region" description="Polar residues" evidence="6">
    <location>
        <begin position="781"/>
        <end position="791"/>
    </location>
</feature>
<dbReference type="InterPro" id="IPR011992">
    <property type="entry name" value="EF-hand-dom_pair"/>
</dbReference>
<evidence type="ECO:0000256" key="2">
    <source>
        <dbReference type="ARBA" id="ARBA00022771"/>
    </source>
</evidence>
<evidence type="ECO:0000256" key="3">
    <source>
        <dbReference type="ARBA" id="ARBA00022833"/>
    </source>
</evidence>
<evidence type="ECO:0000256" key="1">
    <source>
        <dbReference type="ARBA" id="ARBA00022723"/>
    </source>
</evidence>
<feature type="compositionally biased region" description="Polar residues" evidence="6">
    <location>
        <begin position="1031"/>
        <end position="1057"/>
    </location>
</feature>
<dbReference type="Gene3D" id="3.30.60.90">
    <property type="match status" value="1"/>
</dbReference>
<feature type="region of interest" description="Disordered" evidence="6">
    <location>
        <begin position="495"/>
        <end position="584"/>
    </location>
</feature>
<dbReference type="GO" id="GO:0005509">
    <property type="term" value="F:calcium ion binding"/>
    <property type="evidence" value="ECO:0007669"/>
    <property type="project" value="InterPro"/>
</dbReference>
<feature type="compositionally biased region" description="Basic and acidic residues" evidence="6">
    <location>
        <begin position="819"/>
        <end position="833"/>
    </location>
</feature>
<dbReference type="CDD" id="cd02340">
    <property type="entry name" value="ZZ_NBR1_like"/>
    <property type="match status" value="1"/>
</dbReference>